<dbReference type="EMBL" id="JAUCMV010000004">
    <property type="protein sequence ID" value="KAK0402438.1"/>
    <property type="molecule type" value="Genomic_DNA"/>
</dbReference>
<accession>A0AA39LMA5</accession>
<feature type="transmembrane region" description="Helical" evidence="1">
    <location>
        <begin position="276"/>
        <end position="299"/>
    </location>
</feature>
<feature type="transmembrane region" description="Helical" evidence="1">
    <location>
        <begin position="105"/>
        <end position="129"/>
    </location>
</feature>
<dbReference type="Gene3D" id="1.20.1070.10">
    <property type="entry name" value="Rhodopsin 7-helix transmembrane proteins"/>
    <property type="match status" value="1"/>
</dbReference>
<evidence type="ECO:0000313" key="3">
    <source>
        <dbReference type="Proteomes" id="UP001175271"/>
    </source>
</evidence>
<organism evidence="2 3">
    <name type="scientific">Steinernema hermaphroditum</name>
    <dbReference type="NCBI Taxonomy" id="289476"/>
    <lineage>
        <taxon>Eukaryota</taxon>
        <taxon>Metazoa</taxon>
        <taxon>Ecdysozoa</taxon>
        <taxon>Nematoda</taxon>
        <taxon>Chromadorea</taxon>
        <taxon>Rhabditida</taxon>
        <taxon>Tylenchina</taxon>
        <taxon>Panagrolaimomorpha</taxon>
        <taxon>Strongyloidoidea</taxon>
        <taxon>Steinernematidae</taxon>
        <taxon>Steinernema</taxon>
    </lineage>
</organism>
<gene>
    <name evidence="2" type="ORF">QR680_016333</name>
</gene>
<protein>
    <submittedName>
        <fullName evidence="2">Uncharacterized protein</fullName>
    </submittedName>
</protein>
<sequence>MELYIFRHDVWTKLYSCDYLTQEEWRSHSVPRVFSGTFSICLATVTIALYVACIVTMRRKEFFRNSCYKIMFYLGLVDITSQTIDGLINGYFLLVGIEFCTLPDFNYIAGAVAFATWSAQCVLCLLLAFNRLCDITGKKQVEFLFSGYRTHIWCSLALLYGFAMWLFPPAVVFQSSAGGGWYFDPYTGYDNLNFTGIDRSSYFTQWMLFDNIEVSVMLVILYSLMLIKLYLKTRIGGQSTTSFQKSIFWQAALVCLLSAVPATIYLYMQFFYTPEWVITVAHFGWQGSNGAPAFVYLIFNRSIRRHVLRMLGLKAVTEVTVVTSTIGHRQQN</sequence>
<comment type="caution">
    <text evidence="2">The sequence shown here is derived from an EMBL/GenBank/DDBJ whole genome shotgun (WGS) entry which is preliminary data.</text>
</comment>
<evidence type="ECO:0000313" key="2">
    <source>
        <dbReference type="EMBL" id="KAK0402438.1"/>
    </source>
</evidence>
<dbReference type="SUPFAM" id="SSF81321">
    <property type="entry name" value="Family A G protein-coupled receptor-like"/>
    <property type="match status" value="1"/>
</dbReference>
<dbReference type="PANTHER" id="PTHR23021">
    <property type="entry name" value="SERPENTINE RECEPTOR, CLASS T"/>
    <property type="match status" value="1"/>
</dbReference>
<keyword evidence="1" id="KW-0472">Membrane</keyword>
<feature type="transmembrane region" description="Helical" evidence="1">
    <location>
        <begin position="33"/>
        <end position="58"/>
    </location>
</feature>
<evidence type="ECO:0000256" key="1">
    <source>
        <dbReference type="SAM" id="Phobius"/>
    </source>
</evidence>
<keyword evidence="1" id="KW-0812">Transmembrane</keyword>
<dbReference type="Pfam" id="PF10321">
    <property type="entry name" value="7TM_GPCR_Srt"/>
    <property type="match status" value="1"/>
</dbReference>
<dbReference type="AlphaFoldDB" id="A0AA39LMA5"/>
<name>A0AA39LMA5_9BILA</name>
<keyword evidence="3" id="KW-1185">Reference proteome</keyword>
<feature type="transmembrane region" description="Helical" evidence="1">
    <location>
        <begin position="150"/>
        <end position="167"/>
    </location>
</feature>
<feature type="transmembrane region" description="Helical" evidence="1">
    <location>
        <begin position="212"/>
        <end position="231"/>
    </location>
</feature>
<proteinExistence type="predicted"/>
<dbReference type="Proteomes" id="UP001175271">
    <property type="component" value="Unassembled WGS sequence"/>
</dbReference>
<keyword evidence="1" id="KW-1133">Transmembrane helix</keyword>
<feature type="transmembrane region" description="Helical" evidence="1">
    <location>
        <begin position="70"/>
        <end position="93"/>
    </location>
</feature>
<dbReference type="PANTHER" id="PTHR23021:SF28">
    <property type="entry name" value="SERPENTINE RECEPTOR, CLASS T-RELATED"/>
    <property type="match status" value="1"/>
</dbReference>
<feature type="transmembrane region" description="Helical" evidence="1">
    <location>
        <begin position="251"/>
        <end position="270"/>
    </location>
</feature>
<reference evidence="2" key="1">
    <citation type="submission" date="2023-06" db="EMBL/GenBank/DDBJ databases">
        <title>Genomic analysis of the entomopathogenic nematode Steinernema hermaphroditum.</title>
        <authorList>
            <person name="Schwarz E.M."/>
            <person name="Heppert J.K."/>
            <person name="Baniya A."/>
            <person name="Schwartz H.T."/>
            <person name="Tan C.-H."/>
            <person name="Antoshechkin I."/>
            <person name="Sternberg P.W."/>
            <person name="Goodrich-Blair H."/>
            <person name="Dillman A.R."/>
        </authorList>
    </citation>
    <scope>NUCLEOTIDE SEQUENCE</scope>
    <source>
        <strain evidence="2">PS9179</strain>
        <tissue evidence="2">Whole animal</tissue>
    </source>
</reference>
<dbReference type="InterPro" id="IPR019425">
    <property type="entry name" value="7TM_GPCR_serpentine_rcpt_Srt"/>
</dbReference>